<proteinExistence type="predicted"/>
<dbReference type="EMBL" id="UFYA01000001">
    <property type="protein sequence ID" value="STD13955.1"/>
    <property type="molecule type" value="Genomic_DNA"/>
</dbReference>
<evidence type="ECO:0000313" key="2">
    <source>
        <dbReference type="EMBL" id="STD13955.1"/>
    </source>
</evidence>
<reference evidence="2 3" key="1">
    <citation type="submission" date="2018-06" db="EMBL/GenBank/DDBJ databases">
        <authorList>
            <consortium name="Pathogen Informatics"/>
            <person name="Doyle S."/>
        </authorList>
    </citation>
    <scope>NUCLEOTIDE SEQUENCE [LARGE SCALE GENOMIC DNA]</scope>
    <source>
        <strain evidence="2 3">NCTC7915</strain>
    </source>
</reference>
<evidence type="ECO:0000256" key="1">
    <source>
        <dbReference type="SAM" id="Phobius"/>
    </source>
</evidence>
<dbReference type="AlphaFoldDB" id="A0AA46H193"/>
<comment type="caution">
    <text evidence="2">The sequence shown here is derived from an EMBL/GenBank/DDBJ whole genome shotgun (WGS) entry which is preliminary data.</text>
</comment>
<name>A0AA46H193_9MICO</name>
<evidence type="ECO:0000313" key="3">
    <source>
        <dbReference type="Proteomes" id="UP000254118"/>
    </source>
</evidence>
<keyword evidence="1" id="KW-0812">Transmembrane</keyword>
<feature type="transmembrane region" description="Helical" evidence="1">
    <location>
        <begin position="43"/>
        <end position="60"/>
    </location>
</feature>
<gene>
    <name evidence="2" type="ORF">NCTC7915_02022</name>
</gene>
<accession>A0AA46H193</accession>
<feature type="transmembrane region" description="Helical" evidence="1">
    <location>
        <begin position="7"/>
        <end position="31"/>
    </location>
</feature>
<protein>
    <submittedName>
        <fullName evidence="2">Uncharacterized protein</fullName>
    </submittedName>
</protein>
<dbReference type="Proteomes" id="UP000254118">
    <property type="component" value="Unassembled WGS sequence"/>
</dbReference>
<keyword evidence="1" id="KW-0472">Membrane</keyword>
<keyword evidence="1" id="KW-1133">Transmembrane helix</keyword>
<sequence>MGLKWVLVWVVVFGCGGWVVFLGVGGLGAQGGYVGGGEGVGEGEWMVGFVVFCQVVRAASSSRMRVGRRLWLGACRERR</sequence>
<organism evidence="2 3">
    <name type="scientific">Dermatophilus congolensis</name>
    <dbReference type="NCBI Taxonomy" id="1863"/>
    <lineage>
        <taxon>Bacteria</taxon>
        <taxon>Bacillati</taxon>
        <taxon>Actinomycetota</taxon>
        <taxon>Actinomycetes</taxon>
        <taxon>Micrococcales</taxon>
        <taxon>Dermatophilaceae</taxon>
        <taxon>Dermatophilus</taxon>
    </lineage>
</organism>
<dbReference type="PROSITE" id="PS51257">
    <property type="entry name" value="PROKAR_LIPOPROTEIN"/>
    <property type="match status" value="1"/>
</dbReference>